<evidence type="ECO:0000256" key="2">
    <source>
        <dbReference type="ARBA" id="ARBA00022490"/>
    </source>
</evidence>
<feature type="compositionally biased region" description="Acidic residues" evidence="9">
    <location>
        <begin position="1"/>
        <end position="17"/>
    </location>
</feature>
<organism evidence="10 11">
    <name type="scientific">Plutella xylostella</name>
    <name type="common">Diamondback moth</name>
    <name type="synonym">Plutella maculipennis</name>
    <dbReference type="NCBI Taxonomy" id="51655"/>
    <lineage>
        <taxon>Eukaryota</taxon>
        <taxon>Metazoa</taxon>
        <taxon>Ecdysozoa</taxon>
        <taxon>Arthropoda</taxon>
        <taxon>Hexapoda</taxon>
        <taxon>Insecta</taxon>
        <taxon>Pterygota</taxon>
        <taxon>Neoptera</taxon>
        <taxon>Endopterygota</taxon>
        <taxon>Lepidoptera</taxon>
        <taxon>Glossata</taxon>
        <taxon>Ditrysia</taxon>
        <taxon>Yponomeutoidea</taxon>
        <taxon>Plutellidae</taxon>
        <taxon>Plutella</taxon>
    </lineage>
</organism>
<evidence type="ECO:0008006" key="12">
    <source>
        <dbReference type="Google" id="ProtNLM"/>
    </source>
</evidence>
<dbReference type="Proteomes" id="UP000823941">
    <property type="component" value="Chromosome 12"/>
</dbReference>
<evidence type="ECO:0000256" key="1">
    <source>
        <dbReference type="ARBA" id="ARBA00004430"/>
    </source>
</evidence>
<evidence type="ECO:0000313" key="11">
    <source>
        <dbReference type="Proteomes" id="UP000823941"/>
    </source>
</evidence>
<dbReference type="SUPFAM" id="SSF50978">
    <property type="entry name" value="WD40 repeat-like"/>
    <property type="match status" value="1"/>
</dbReference>
<evidence type="ECO:0000256" key="3">
    <source>
        <dbReference type="ARBA" id="ARBA00022574"/>
    </source>
</evidence>
<feature type="region of interest" description="Disordered" evidence="9">
    <location>
        <begin position="1"/>
        <end position="40"/>
    </location>
</feature>
<feature type="coiled-coil region" evidence="8">
    <location>
        <begin position="1355"/>
        <end position="1396"/>
    </location>
</feature>
<evidence type="ECO:0000256" key="8">
    <source>
        <dbReference type="SAM" id="Coils"/>
    </source>
</evidence>
<dbReference type="EMBL" id="JAHIBW010000012">
    <property type="protein sequence ID" value="KAG7306123.1"/>
    <property type="molecule type" value="Genomic_DNA"/>
</dbReference>
<feature type="coiled-coil region" evidence="8">
    <location>
        <begin position="1289"/>
        <end position="1316"/>
    </location>
</feature>
<evidence type="ECO:0000256" key="5">
    <source>
        <dbReference type="ARBA" id="ARBA00023054"/>
    </source>
</evidence>
<gene>
    <name evidence="10" type="ORF">JYU34_008710</name>
</gene>
<keyword evidence="7" id="KW-0966">Cell projection</keyword>
<feature type="coiled-coil region" evidence="8">
    <location>
        <begin position="1487"/>
        <end position="1528"/>
    </location>
</feature>
<accession>A0ABQ7QMK8</accession>
<keyword evidence="11" id="KW-1185">Reference proteome</keyword>
<dbReference type="InterPro" id="IPR015943">
    <property type="entry name" value="WD40/YVTN_repeat-like_dom_sf"/>
</dbReference>
<comment type="caution">
    <text evidence="10">The sequence shown here is derived from an EMBL/GenBank/DDBJ whole genome shotgun (WGS) entry which is preliminary data.</text>
</comment>
<comment type="subcellular location">
    <subcellularLocation>
        <location evidence="1">Cytoplasm</location>
        <location evidence="1">Cytoskeleton</location>
        <location evidence="1">Cilium axoneme</location>
    </subcellularLocation>
</comment>
<dbReference type="SMART" id="SM00320">
    <property type="entry name" value="WD40"/>
    <property type="match status" value="6"/>
</dbReference>
<dbReference type="Gene3D" id="2.130.10.10">
    <property type="entry name" value="YVTN repeat-like/Quinoprotein amine dehydrogenase"/>
    <property type="match status" value="2"/>
</dbReference>
<evidence type="ECO:0000256" key="9">
    <source>
        <dbReference type="SAM" id="MobiDB-lite"/>
    </source>
</evidence>
<evidence type="ECO:0000256" key="4">
    <source>
        <dbReference type="ARBA" id="ARBA00022737"/>
    </source>
</evidence>
<sequence>MEVINGDEDHDLGEGDTDMLATEGESMHEEFLEEEGRGEGESVLSEYDDEDFVSGAVTSVDSSMPHDLFEFDHSFGYDCRKVLNLCAADAGVVCWAAGSLVSFLDVATGQAWSRRTSTGGSVGYIASYRKDPHYRLAVAEGREGRREPLILLYTWPQMEIDAVLRDGTANAYAALDFSPNGELLASVGKEPDYNITIWNWRRHKILLRTSAFTFDVNTVVFSPYCPGQLTTAGAGHIKFWKMVHTFTGLKLQGDLGRFGKTEICDVLGVYPMPDEKVLSGCEWGNVLVWEAGLVKIEVTQRGRKPCHQAPIVQFMLSGAGDEVTTVARDGCVRAWYWDSVEQADPPEDDPFVELNPVAETCVPGCEIMCLKHQKDMFWYAQDGNGGIWTVELELDNIHCEHRKVMTSHAGAVVAMATLRTHPLLLTAGVDGCLHAYNTDTNALVVKYTFPTAITCLLYPTVDVDPSSRIVLVGFADGIMRSLLLHPERIHDNISFIEITIHSNRSIIGDATDIGVIETISLLKPHSKAITQITINLQRTLLITCGEDTTIFMYQLVLGKPFELHRLGFIETPKNIQYMTWKPEEERVILLCGQEGLVMEAVLPDVPLKEYDEITTFKQEFDSYKEVIIKKYILQRRPFPTEEDLASLDEEALKARDEAEREDDDDEEWIGPIELLESEDKHGPTVTWAEYCSEGVWVVQRGTGALLLVRPGSPDIHKYAPIPDSWADDLTTLRFVCEKKYLLLGTNNGYIRMLRMPTKEEDNPKFHYESWVASKQKLMKKLKGRRLAKEEPQPIPRIDFTDTYYLPMHARYTGSITGMEFSCDGRKLFTCGRDGNIFSYTVNFPMPLVEVKEYPRFESITAKKAQEPSTVDGEMMSHEELKQKEEYDKMMAIANAHKKKMRDTLSQLSLEYNKIIKANRLLPVSQQIDLTLDPRPLKAQEDELDEAKALTIRKLAHQLEASNIGLNKMHSRYIIMLDVFPFALKAIRDPSIILRPLRQKNLSKDFEDQLAEVHQKMAEAALRGRRADVLTRKPMARRPSWAAPRAASFLLGLPPKPPHPLKKAIRNYYQRLHRHHMQFMEWQEHLSRKPDPNALPPGAEEALREAEATIGNRVLKTQPDYVAPPGHNTQLRLCLTRKEVYETKRSFNEKVLELREAKVKLVSKMKQIGERLLEIRAEIPSKLVKQPPAVPSIDYELEFPEKNLKVNPEPIIVPMGARSKPSMDRRKSLFPQARIKEPRVPKFVTLMESKPLAATWEMLRPRTDAEFSDVEIEVRERRIKRHLYEQDMLIADAEAAVTEFDARLVQLQRERIRVQEKNELQQLHLYQLHQEMNVLNRFEAHEDRLAERVYGKLMQVRAVQEQIADCEQRIDEHADERERLEAECEEIHHQFKKLVQESKFADFLRRIFKKKYRPPRDLDDDDTSESESSSSSSDEDSGSLDSYDIGPIRLDPTVCPEGCEQEIYDQTYDMRNSRHKREQEIIENDRLVELLKKDIEAHEKVKKKLSVQLEERKNELKEFMLEKQNCLNQVSTVVVLRYDQIRARALAECAGPEGLSRAVVFPQRVLKQLRTRVLELQQEILLQKERQKINRTHLHRMNIDLRVMDETAKDLRAQMKDVLTKKLGKPRKVDKTLDDLLKQMARRHKYMATMDFVPQLLQQIRDWKKRYSEQEKLYFKCLEESAERLRLAAAIQADVMPNKPLSSASVGAYSPEQYRCDVVRLRIVRAQQLHHIQVSKQ</sequence>
<evidence type="ECO:0000256" key="7">
    <source>
        <dbReference type="ARBA" id="ARBA00023273"/>
    </source>
</evidence>
<dbReference type="Pfam" id="PF00400">
    <property type="entry name" value="WD40"/>
    <property type="match status" value="1"/>
</dbReference>
<feature type="region of interest" description="Disordered" evidence="9">
    <location>
        <begin position="1413"/>
        <end position="1448"/>
    </location>
</feature>
<evidence type="ECO:0000313" key="10">
    <source>
        <dbReference type="EMBL" id="KAG7306123.1"/>
    </source>
</evidence>
<name>A0ABQ7QMK8_PLUXY</name>
<dbReference type="InterPro" id="IPR036322">
    <property type="entry name" value="WD40_repeat_dom_sf"/>
</dbReference>
<dbReference type="PANTHER" id="PTHR14885:SF3">
    <property type="entry name" value="CILIA- AND FLAGELLA-ASSOCIATED PROTEIN 44"/>
    <property type="match status" value="1"/>
</dbReference>
<reference evidence="10 11" key="1">
    <citation type="submission" date="2021-06" db="EMBL/GenBank/DDBJ databases">
        <title>A haploid diamondback moth (Plutella xylostella L.) genome assembly resolves 31 chromosomes and identifies a diamide resistance mutation.</title>
        <authorList>
            <person name="Ward C.M."/>
            <person name="Perry K.D."/>
            <person name="Baker G."/>
            <person name="Powis K."/>
            <person name="Heckel D.G."/>
            <person name="Baxter S.W."/>
        </authorList>
    </citation>
    <scope>NUCLEOTIDE SEQUENCE [LARGE SCALE GENOMIC DNA]</scope>
    <source>
        <strain evidence="10 11">LV</strain>
        <tissue evidence="10">Single pupa</tissue>
    </source>
</reference>
<keyword evidence="3" id="KW-0853">WD repeat</keyword>
<keyword evidence="5 8" id="KW-0175">Coiled coil</keyword>
<keyword evidence="6" id="KW-0206">Cytoskeleton</keyword>
<feature type="compositionally biased region" description="Basic and acidic residues" evidence="9">
    <location>
        <begin position="25"/>
        <end position="40"/>
    </location>
</feature>
<evidence type="ECO:0000256" key="6">
    <source>
        <dbReference type="ARBA" id="ARBA00023212"/>
    </source>
</evidence>
<keyword evidence="4" id="KW-0677">Repeat</keyword>
<protein>
    <recommendedName>
        <fullName evidence="12">Cilia- and flagella-associated protein 44</fullName>
    </recommendedName>
</protein>
<proteinExistence type="predicted"/>
<dbReference type="PANTHER" id="PTHR14885">
    <property type="entry name" value="CILIA- AND FLAGELLA-ASSOCIATED PROTEIN 43-RELATED"/>
    <property type="match status" value="1"/>
</dbReference>
<keyword evidence="2" id="KW-0963">Cytoplasm</keyword>
<dbReference type="InterPro" id="IPR001680">
    <property type="entry name" value="WD40_rpt"/>
</dbReference>